<proteinExistence type="predicted"/>
<dbReference type="InterPro" id="IPR045428">
    <property type="entry name" value="EACC1"/>
</dbReference>
<evidence type="ECO:0008006" key="2">
    <source>
        <dbReference type="Google" id="ProtNLM"/>
    </source>
</evidence>
<dbReference type="AlphaFoldDB" id="A0AAU2V2Q7"/>
<dbReference type="EMBL" id="CP108318">
    <property type="protein sequence ID" value="WTW61515.1"/>
    <property type="molecule type" value="Genomic_DNA"/>
</dbReference>
<gene>
    <name evidence="1" type="ORF">OG549_13095</name>
</gene>
<sequence>MRIEVAAGDDDDLRSLHAWLRDEPDLRRTASYDLLERPPGPGEMGSAADALQLITENGWSAANFVLALVTWRQTRRREPSVTVRRGEVVVAISSGDETEIRRAIAMLEEEGDEQGQSL</sequence>
<protein>
    <recommendedName>
        <fullName evidence="2">RCK C-terminal domain-containing protein</fullName>
    </recommendedName>
</protein>
<reference evidence="1" key="1">
    <citation type="submission" date="2022-10" db="EMBL/GenBank/DDBJ databases">
        <title>The complete genomes of actinobacterial strains from the NBC collection.</title>
        <authorList>
            <person name="Joergensen T.S."/>
            <person name="Alvarez Arevalo M."/>
            <person name="Sterndorff E.B."/>
            <person name="Faurdal D."/>
            <person name="Vuksanovic O."/>
            <person name="Mourched A.-S."/>
            <person name="Charusanti P."/>
            <person name="Shaw S."/>
            <person name="Blin K."/>
            <person name="Weber T."/>
        </authorList>
    </citation>
    <scope>NUCLEOTIDE SEQUENCE</scope>
    <source>
        <strain evidence="1">NBC_00003</strain>
    </source>
</reference>
<evidence type="ECO:0000313" key="1">
    <source>
        <dbReference type="EMBL" id="WTW61515.1"/>
    </source>
</evidence>
<organism evidence="1">
    <name type="scientific">Streptomyces sp. NBC_00003</name>
    <dbReference type="NCBI Taxonomy" id="2903608"/>
    <lineage>
        <taxon>Bacteria</taxon>
        <taxon>Bacillati</taxon>
        <taxon>Actinomycetota</taxon>
        <taxon>Actinomycetes</taxon>
        <taxon>Kitasatosporales</taxon>
        <taxon>Streptomycetaceae</taxon>
        <taxon>Streptomyces</taxon>
    </lineage>
</organism>
<accession>A0AAU2V2Q7</accession>
<name>A0AAU2V2Q7_9ACTN</name>
<dbReference type="Pfam" id="PF19953">
    <property type="entry name" value="EACC1"/>
    <property type="match status" value="1"/>
</dbReference>